<dbReference type="CDD" id="cd01106">
    <property type="entry name" value="HTH_TipAL-Mta"/>
    <property type="match status" value="1"/>
</dbReference>
<dbReference type="SUPFAM" id="SSF55136">
    <property type="entry name" value="Probable bacterial effector-binding domain"/>
    <property type="match status" value="1"/>
</dbReference>
<dbReference type="Gene3D" id="1.10.1660.10">
    <property type="match status" value="1"/>
</dbReference>
<organism evidence="6">
    <name type="scientific">bioreactor metagenome</name>
    <dbReference type="NCBI Taxonomy" id="1076179"/>
    <lineage>
        <taxon>unclassified sequences</taxon>
        <taxon>metagenomes</taxon>
        <taxon>ecological metagenomes</taxon>
    </lineage>
</organism>
<proteinExistence type="predicted"/>
<dbReference type="GO" id="GO:0003700">
    <property type="term" value="F:DNA-binding transcription factor activity"/>
    <property type="evidence" value="ECO:0007669"/>
    <property type="project" value="InterPro"/>
</dbReference>
<evidence type="ECO:0000256" key="4">
    <source>
        <dbReference type="ARBA" id="ARBA00023163"/>
    </source>
</evidence>
<dbReference type="Pfam" id="PF13411">
    <property type="entry name" value="MerR_1"/>
    <property type="match status" value="1"/>
</dbReference>
<evidence type="ECO:0000256" key="3">
    <source>
        <dbReference type="ARBA" id="ARBA00023125"/>
    </source>
</evidence>
<feature type="domain" description="HTH merR-type" evidence="5">
    <location>
        <begin position="1"/>
        <end position="69"/>
    </location>
</feature>
<dbReference type="SMART" id="SM00871">
    <property type="entry name" value="AraC_E_bind"/>
    <property type="match status" value="1"/>
</dbReference>
<dbReference type="Gene3D" id="3.20.80.10">
    <property type="entry name" value="Regulatory factor, effector binding domain"/>
    <property type="match status" value="1"/>
</dbReference>
<dbReference type="AlphaFoldDB" id="A0A644Y5S5"/>
<sequence>MIRIGDIANRYEISHRTLRYWEEVGILESQRSESGYRYYNEENMARIQQIVILRNLDFPIAEIEKIFLTSSSHHTLDVFKNHYTRLKEDARHAQLLIRILENLILQLETTKDFMTMLSGLDEQLKQPMTALMQGPLNSLSERMINMSQKNLDHVRIVKLPPMTVASYRAESTTPEADCAAVMNSFIFAHSLHKRAGFRHFGFNNPSPSEGNPVYGYEIWVTIPEEMDVPAPFEKRYFSGGLYASAPTTLQEIGERWMQLYHWAKNSEEYDVDFSFQWLEECVDFEAFISAPEAKKQLDLLEPIKKI</sequence>
<dbReference type="EMBL" id="VSSQ01003610">
    <property type="protein sequence ID" value="MPM21534.1"/>
    <property type="molecule type" value="Genomic_DNA"/>
</dbReference>
<dbReference type="InterPro" id="IPR047057">
    <property type="entry name" value="MerR_fam"/>
</dbReference>
<evidence type="ECO:0000259" key="5">
    <source>
        <dbReference type="PROSITE" id="PS50937"/>
    </source>
</evidence>
<protein>
    <recommendedName>
        <fullName evidence="5">HTH merR-type domain-containing protein</fullName>
    </recommendedName>
</protein>
<gene>
    <name evidence="6" type="ORF">SDC9_67978</name>
</gene>
<evidence type="ECO:0000256" key="2">
    <source>
        <dbReference type="ARBA" id="ARBA00023015"/>
    </source>
</evidence>
<dbReference type="PANTHER" id="PTHR30204:SF69">
    <property type="entry name" value="MERR-FAMILY TRANSCRIPTIONAL REGULATOR"/>
    <property type="match status" value="1"/>
</dbReference>
<keyword evidence="3" id="KW-0238">DNA-binding</keyword>
<dbReference type="Pfam" id="PF14526">
    <property type="entry name" value="Cass2"/>
    <property type="match status" value="1"/>
</dbReference>
<dbReference type="SUPFAM" id="SSF46955">
    <property type="entry name" value="Putative DNA-binding domain"/>
    <property type="match status" value="1"/>
</dbReference>
<evidence type="ECO:0000313" key="6">
    <source>
        <dbReference type="EMBL" id="MPM21534.1"/>
    </source>
</evidence>
<dbReference type="InterPro" id="IPR009061">
    <property type="entry name" value="DNA-bd_dom_put_sf"/>
</dbReference>
<keyword evidence="2" id="KW-0805">Transcription regulation</keyword>
<dbReference type="InterPro" id="IPR029441">
    <property type="entry name" value="Cass2"/>
</dbReference>
<dbReference type="SMART" id="SM00422">
    <property type="entry name" value="HTH_MERR"/>
    <property type="match status" value="1"/>
</dbReference>
<comment type="caution">
    <text evidence="6">The sequence shown here is derived from an EMBL/GenBank/DDBJ whole genome shotgun (WGS) entry which is preliminary data.</text>
</comment>
<keyword evidence="1" id="KW-0678">Repressor</keyword>
<reference evidence="6" key="1">
    <citation type="submission" date="2019-08" db="EMBL/GenBank/DDBJ databases">
        <authorList>
            <person name="Kucharzyk K."/>
            <person name="Murdoch R.W."/>
            <person name="Higgins S."/>
            <person name="Loffler F."/>
        </authorList>
    </citation>
    <scope>NUCLEOTIDE SEQUENCE</scope>
</reference>
<dbReference type="InterPro" id="IPR010499">
    <property type="entry name" value="AraC_E-bd"/>
</dbReference>
<accession>A0A644Y5S5</accession>
<dbReference type="PANTHER" id="PTHR30204">
    <property type="entry name" value="REDOX-CYCLING DRUG-SENSING TRANSCRIPTIONAL ACTIVATOR SOXR"/>
    <property type="match status" value="1"/>
</dbReference>
<evidence type="ECO:0000256" key="1">
    <source>
        <dbReference type="ARBA" id="ARBA00022491"/>
    </source>
</evidence>
<dbReference type="InterPro" id="IPR000551">
    <property type="entry name" value="MerR-type_HTH_dom"/>
</dbReference>
<dbReference type="PROSITE" id="PS50937">
    <property type="entry name" value="HTH_MERR_2"/>
    <property type="match status" value="1"/>
</dbReference>
<name>A0A644Y5S5_9ZZZZ</name>
<keyword evidence="4" id="KW-0804">Transcription</keyword>
<dbReference type="InterPro" id="IPR011256">
    <property type="entry name" value="Reg_factor_effector_dom_sf"/>
</dbReference>
<dbReference type="GO" id="GO:0003677">
    <property type="term" value="F:DNA binding"/>
    <property type="evidence" value="ECO:0007669"/>
    <property type="project" value="UniProtKB-KW"/>
</dbReference>